<dbReference type="Proteomes" id="UP000307808">
    <property type="component" value="Unassembled WGS sequence"/>
</dbReference>
<dbReference type="GO" id="GO:0008410">
    <property type="term" value="F:CoA-transferase activity"/>
    <property type="evidence" value="ECO:0007669"/>
    <property type="project" value="TreeGrafter"/>
</dbReference>
<dbReference type="Gene3D" id="3.30.1540.10">
    <property type="entry name" value="formyl-coa transferase, domain 3"/>
    <property type="match status" value="1"/>
</dbReference>
<evidence type="ECO:0000313" key="3">
    <source>
        <dbReference type="Proteomes" id="UP000307808"/>
    </source>
</evidence>
<keyword evidence="1 2" id="KW-0808">Transferase</keyword>
<dbReference type="InterPro" id="IPR044855">
    <property type="entry name" value="CoA-Trfase_III_dom3_sf"/>
</dbReference>
<evidence type="ECO:0000256" key="1">
    <source>
        <dbReference type="ARBA" id="ARBA00022679"/>
    </source>
</evidence>
<dbReference type="AlphaFoldDB" id="A0A4U2YM06"/>
<accession>A0A4U2YM06</accession>
<dbReference type="PANTHER" id="PTHR48207">
    <property type="entry name" value="SUCCINATE--HYDROXYMETHYLGLUTARATE COA-TRANSFERASE"/>
    <property type="match status" value="1"/>
</dbReference>
<organism evidence="2 3">
    <name type="scientific">Nocardioides jishulii</name>
    <dbReference type="NCBI Taxonomy" id="2575440"/>
    <lineage>
        <taxon>Bacteria</taxon>
        <taxon>Bacillati</taxon>
        <taxon>Actinomycetota</taxon>
        <taxon>Actinomycetes</taxon>
        <taxon>Propionibacteriales</taxon>
        <taxon>Nocardioidaceae</taxon>
        <taxon>Nocardioides</taxon>
    </lineage>
</organism>
<dbReference type="SUPFAM" id="SSF89796">
    <property type="entry name" value="CoA-transferase family III (CaiB/BaiF)"/>
    <property type="match status" value="1"/>
</dbReference>
<dbReference type="Gene3D" id="3.40.50.10540">
    <property type="entry name" value="Crotonobetainyl-coa:carnitine coa-transferase, domain 1"/>
    <property type="match status" value="1"/>
</dbReference>
<sequence length="409" mass="44727">MTTAQARPKPLEGIRIISLEQYGAGPFGSVHLADLGAEVIKIEDPSVGGDVGRYVPPYFEEEDSLFFETFNRNKKSISIDIKTEAGRAVFEDLVRNADAVYSNLRGDVPVKIGITYDQLKHINPAIVCCSLTGFGMTGPRMKEPGYDYVLQGLAGWMELTGEPDGPPTKSGLSLVDFSGGYVAALSLLAGLNAAKRDGIGMDCDVSLYDTAMAMLTYPATWHLNAGYQPRRISHSAHPSLVPFQAFEASDGWFVVGCAKEKFWVRLAEVIGHPEWAQPGSKYATFSLRDQNRDELTAELEAIFRTNTVDHWLGQCYPAQIPCGPINDVEAALKDEHLSARHMLVETDHPRYGTVTQLASPVRVGSELPSYVRAPQRNEHFSEVLTEVAGYDEARIAELKAAGAFGADAR</sequence>
<protein>
    <submittedName>
        <fullName evidence="2">CoA transferase</fullName>
    </submittedName>
</protein>
<dbReference type="PANTHER" id="PTHR48207:SF3">
    <property type="entry name" value="SUCCINATE--HYDROXYMETHYLGLUTARATE COA-TRANSFERASE"/>
    <property type="match status" value="1"/>
</dbReference>
<dbReference type="InterPro" id="IPR023606">
    <property type="entry name" value="CoA-Trfase_III_dom_1_sf"/>
</dbReference>
<name>A0A4U2YM06_9ACTN</name>
<dbReference type="EMBL" id="SZPY01000002">
    <property type="protein sequence ID" value="TKI62218.1"/>
    <property type="molecule type" value="Genomic_DNA"/>
</dbReference>
<dbReference type="Pfam" id="PF02515">
    <property type="entry name" value="CoA_transf_3"/>
    <property type="match status" value="1"/>
</dbReference>
<dbReference type="InterPro" id="IPR003673">
    <property type="entry name" value="CoA-Trfase_fam_III"/>
</dbReference>
<reference evidence="2 3" key="1">
    <citation type="submission" date="2019-04" db="EMBL/GenBank/DDBJ databases">
        <authorList>
            <person name="Dong K."/>
        </authorList>
    </citation>
    <scope>NUCLEOTIDE SEQUENCE [LARGE SCALE GENOMIC DNA]</scope>
    <source>
        <strain evidence="3">dk3543</strain>
    </source>
</reference>
<keyword evidence="3" id="KW-1185">Reference proteome</keyword>
<evidence type="ECO:0000313" key="2">
    <source>
        <dbReference type="EMBL" id="TKI62218.1"/>
    </source>
</evidence>
<dbReference type="InterPro" id="IPR050483">
    <property type="entry name" value="CoA-transferase_III_domain"/>
</dbReference>
<gene>
    <name evidence="2" type="ORF">FC770_07330</name>
</gene>
<comment type="caution">
    <text evidence="2">The sequence shown here is derived from an EMBL/GenBank/DDBJ whole genome shotgun (WGS) entry which is preliminary data.</text>
</comment>
<dbReference type="OrthoDB" id="3561197at2"/>
<proteinExistence type="predicted"/>
<dbReference type="RefSeq" id="WP_137065487.1">
    <property type="nucleotide sequence ID" value="NZ_CP040748.1"/>
</dbReference>